<sequence length="375" mass="39008">MRVVVFGSGSFGTAMASVVARNAREVVIVTRREDVARGINDARANPSHLSAFELAANVTATTDADEALRGADAIVHAIPMQGTEEFLIGVRDAVRASGALFVNTSKGLRSDTLELMHEVLERVLGREHPCAFFGGPTFATQLMDGTPSGGVMAAKDLALAKRAAALFSGPKMRVYPSTDVVGVEIGGALKNVIAILAGGLEGMGLGVNAQTLLVTRGCREMTRLGVAMGAKEHTMAGLSGIGDLMLTCLGDASRNKAVGIAFGRGKKIQDILNERAQSLQGVAEGVATAPAAERLAEKLGVSAPMMSTCAQCLRGELDAKGALEQCMSLPIKEDAPLEERKSLSEKARPFASHVVAALAGALTATVMGAGRRRRS</sequence>
<dbReference type="GO" id="GO:0046168">
    <property type="term" value="P:glycerol-3-phosphate catabolic process"/>
    <property type="evidence" value="ECO:0007669"/>
    <property type="project" value="UniProtKB-UniRule"/>
</dbReference>
<dbReference type="SUPFAM" id="SSF48179">
    <property type="entry name" value="6-phosphogluconate dehydrogenase C-terminal domain-like"/>
    <property type="match status" value="1"/>
</dbReference>
<evidence type="ECO:0000256" key="7">
    <source>
        <dbReference type="PIRSR" id="PIRSR000114-3"/>
    </source>
</evidence>
<dbReference type="OrthoDB" id="10263760at2759"/>
<protein>
    <recommendedName>
        <fullName evidence="9">Glycerol-3-phosphate dehydrogenase [NAD(+)]</fullName>
        <ecNumber evidence="9">1.1.1.8</ecNumber>
    </recommendedName>
</protein>
<reference evidence="12 13" key="1">
    <citation type="journal article" date="2007" name="Proc. Natl. Acad. Sci. U.S.A.">
        <title>The tiny eukaryote Ostreococcus provides genomic insights into the paradox of plankton speciation.</title>
        <authorList>
            <person name="Palenik B."/>
            <person name="Grimwood J."/>
            <person name="Aerts A."/>
            <person name="Rouze P."/>
            <person name="Salamov A."/>
            <person name="Putnam N."/>
            <person name="Dupont C."/>
            <person name="Jorgensen R."/>
            <person name="Derelle E."/>
            <person name="Rombauts S."/>
            <person name="Zhou K."/>
            <person name="Otillar R."/>
            <person name="Merchant S.S."/>
            <person name="Podell S."/>
            <person name="Gaasterland T."/>
            <person name="Napoli C."/>
            <person name="Gendler K."/>
            <person name="Manuell A."/>
            <person name="Tai V."/>
            <person name="Vallon O."/>
            <person name="Piganeau G."/>
            <person name="Jancek S."/>
            <person name="Heijde M."/>
            <person name="Jabbari K."/>
            <person name="Bowler C."/>
            <person name="Lohr M."/>
            <person name="Robbens S."/>
            <person name="Werner G."/>
            <person name="Dubchak I."/>
            <person name="Pazour G.J."/>
            <person name="Ren Q."/>
            <person name="Paulsen I."/>
            <person name="Delwiche C."/>
            <person name="Schmutz J."/>
            <person name="Rokhsar D."/>
            <person name="Van de Peer Y."/>
            <person name="Moreau H."/>
            <person name="Grigoriev I.V."/>
        </authorList>
    </citation>
    <scope>NUCLEOTIDE SEQUENCE [LARGE SCALE GENOMIC DNA]</scope>
    <source>
        <strain evidence="12 13">CCE9901</strain>
    </source>
</reference>
<dbReference type="GO" id="GO:0141152">
    <property type="term" value="F:glycerol-3-phosphate dehydrogenase (NAD+) activity"/>
    <property type="evidence" value="ECO:0007669"/>
    <property type="project" value="UniProtKB-UniRule"/>
</dbReference>
<dbReference type="InterPro" id="IPR006109">
    <property type="entry name" value="G3P_DH_NAD-dep_C"/>
</dbReference>
<accession>A4RRG9</accession>
<dbReference type="HOGENOM" id="CLU_033449_0_2_1"/>
<feature type="binding site" evidence="7">
    <location>
        <position position="254"/>
    </location>
    <ligand>
        <name>NAD(+)</name>
        <dbReference type="ChEBI" id="CHEBI:57540"/>
    </ligand>
</feature>
<evidence type="ECO:0000313" key="12">
    <source>
        <dbReference type="EMBL" id="ABO93860.1"/>
    </source>
</evidence>
<dbReference type="Gene3D" id="3.40.50.720">
    <property type="entry name" value="NAD(P)-binding Rossmann-like Domain"/>
    <property type="match status" value="1"/>
</dbReference>
<dbReference type="PANTHER" id="PTHR11728">
    <property type="entry name" value="GLYCEROL-3-PHOSPHATE DEHYDROGENASE"/>
    <property type="match status" value="1"/>
</dbReference>
<dbReference type="GO" id="GO:0051287">
    <property type="term" value="F:NAD binding"/>
    <property type="evidence" value="ECO:0007669"/>
    <property type="project" value="UniProtKB-UniRule"/>
</dbReference>
<dbReference type="InterPro" id="IPR006168">
    <property type="entry name" value="G3P_DH_NAD-dep"/>
</dbReference>
<dbReference type="Pfam" id="PF01210">
    <property type="entry name" value="NAD_Gly3P_dh_N"/>
    <property type="match status" value="1"/>
</dbReference>
<dbReference type="EMBL" id="CP000581">
    <property type="protein sequence ID" value="ABO93860.1"/>
    <property type="molecule type" value="Genomic_DNA"/>
</dbReference>
<evidence type="ECO:0000256" key="5">
    <source>
        <dbReference type="PIRSR" id="PIRSR000114-1"/>
    </source>
</evidence>
<evidence type="ECO:0000256" key="3">
    <source>
        <dbReference type="ARBA" id="ARBA00023027"/>
    </source>
</evidence>
<evidence type="ECO:0000313" key="13">
    <source>
        <dbReference type="Proteomes" id="UP000001568"/>
    </source>
</evidence>
<dbReference type="NCBIfam" id="NF000940">
    <property type="entry name" value="PRK00094.1-2"/>
    <property type="match status" value="1"/>
</dbReference>
<dbReference type="STRING" id="436017.A4RRG9"/>
<dbReference type="SUPFAM" id="SSF51735">
    <property type="entry name" value="NAD(P)-binding Rossmann-fold domains"/>
    <property type="match status" value="1"/>
</dbReference>
<dbReference type="Pfam" id="PF07479">
    <property type="entry name" value="NAD_Gly3P_dh_C"/>
    <property type="match status" value="1"/>
</dbReference>
<evidence type="ECO:0000256" key="6">
    <source>
        <dbReference type="PIRSR" id="PIRSR000114-2"/>
    </source>
</evidence>
<comment type="similarity">
    <text evidence="1 8">Belongs to the NAD-dependent glycerol-3-phosphate dehydrogenase family.</text>
</comment>
<dbReference type="GO" id="GO:0005829">
    <property type="term" value="C:cytosol"/>
    <property type="evidence" value="ECO:0007669"/>
    <property type="project" value="TreeGrafter"/>
</dbReference>
<feature type="domain" description="Glycerol-3-phosphate dehydrogenase NAD-dependent N-terminal" evidence="10">
    <location>
        <begin position="3"/>
        <end position="158"/>
    </location>
</feature>
<dbReference type="FunFam" id="3.40.50.720:FF:000019">
    <property type="entry name" value="Glycerol-3-phosphate dehydrogenase [NAD(P)+]"/>
    <property type="match status" value="1"/>
</dbReference>
<dbReference type="Gene3D" id="1.10.1040.10">
    <property type="entry name" value="N-(1-d-carboxylethyl)-l-norvaline Dehydrogenase, domain 2"/>
    <property type="match status" value="1"/>
</dbReference>
<dbReference type="HAMAP" id="MF_00394">
    <property type="entry name" value="NAD_Glyc3P_dehydrog"/>
    <property type="match status" value="1"/>
</dbReference>
<organism evidence="12 13">
    <name type="scientific">Ostreococcus lucimarinus (strain CCE9901)</name>
    <dbReference type="NCBI Taxonomy" id="436017"/>
    <lineage>
        <taxon>Eukaryota</taxon>
        <taxon>Viridiplantae</taxon>
        <taxon>Chlorophyta</taxon>
        <taxon>Mamiellophyceae</taxon>
        <taxon>Mamiellales</taxon>
        <taxon>Bathycoccaceae</taxon>
        <taxon>Ostreococcus</taxon>
    </lineage>
</organism>
<dbReference type="OMA" id="ICYEGRS"/>
<evidence type="ECO:0000259" key="11">
    <source>
        <dbReference type="Pfam" id="PF07479"/>
    </source>
</evidence>
<dbReference type="KEGG" id="olu:OSTLU_13848"/>
<dbReference type="eggNOG" id="KOG2711">
    <property type="taxonomic scope" value="Eukaryota"/>
</dbReference>
<dbReference type="EC" id="1.1.1.8" evidence="9"/>
<keyword evidence="3 7" id="KW-0520">NAD</keyword>
<dbReference type="InterPro" id="IPR036291">
    <property type="entry name" value="NAD(P)-bd_dom_sf"/>
</dbReference>
<evidence type="ECO:0000256" key="9">
    <source>
        <dbReference type="RuleBase" id="RU361243"/>
    </source>
</evidence>
<feature type="binding site" evidence="6">
    <location>
        <begin position="254"/>
        <end position="255"/>
    </location>
    <ligand>
        <name>substrate</name>
    </ligand>
</feature>
<gene>
    <name evidence="12" type="ORF">OSTLU_13848</name>
</gene>
<dbReference type="NCBIfam" id="NF000942">
    <property type="entry name" value="PRK00094.1-4"/>
    <property type="match status" value="1"/>
</dbReference>
<evidence type="ECO:0000259" key="10">
    <source>
        <dbReference type="Pfam" id="PF01210"/>
    </source>
</evidence>
<dbReference type="Proteomes" id="UP000001568">
    <property type="component" value="Chromosome 1"/>
</dbReference>
<dbReference type="AlphaFoldDB" id="A4RRG9"/>
<keyword evidence="2 8" id="KW-0560">Oxidoreductase</keyword>
<evidence type="ECO:0000256" key="8">
    <source>
        <dbReference type="RuleBase" id="RU000437"/>
    </source>
</evidence>
<dbReference type="InterPro" id="IPR011128">
    <property type="entry name" value="G3P_DH_NAD-dep_N"/>
</dbReference>
<feature type="active site" description="Proton acceptor" evidence="5">
    <location>
        <position position="190"/>
    </location>
</feature>
<dbReference type="GeneID" id="4999458"/>
<evidence type="ECO:0000256" key="2">
    <source>
        <dbReference type="ARBA" id="ARBA00023002"/>
    </source>
</evidence>
<evidence type="ECO:0000256" key="4">
    <source>
        <dbReference type="ARBA" id="ARBA00048683"/>
    </source>
</evidence>
<dbReference type="GO" id="GO:0005975">
    <property type="term" value="P:carbohydrate metabolic process"/>
    <property type="evidence" value="ECO:0007669"/>
    <property type="project" value="InterPro"/>
</dbReference>
<dbReference type="InterPro" id="IPR008927">
    <property type="entry name" value="6-PGluconate_DH-like_C_sf"/>
</dbReference>
<comment type="catalytic activity">
    <reaction evidence="4 9">
        <text>sn-glycerol 3-phosphate + NAD(+) = dihydroxyacetone phosphate + NADH + H(+)</text>
        <dbReference type="Rhea" id="RHEA:11092"/>
        <dbReference type="ChEBI" id="CHEBI:15378"/>
        <dbReference type="ChEBI" id="CHEBI:57540"/>
        <dbReference type="ChEBI" id="CHEBI:57597"/>
        <dbReference type="ChEBI" id="CHEBI:57642"/>
        <dbReference type="ChEBI" id="CHEBI:57945"/>
        <dbReference type="EC" id="1.1.1.8"/>
    </reaction>
</comment>
<proteinExistence type="inferred from homology"/>
<evidence type="ECO:0000256" key="1">
    <source>
        <dbReference type="ARBA" id="ARBA00011009"/>
    </source>
</evidence>
<name>A4RRG9_OSTLU</name>
<feature type="domain" description="Glycerol-3-phosphate dehydrogenase NAD-dependent C-terminal" evidence="11">
    <location>
        <begin position="179"/>
        <end position="323"/>
    </location>
</feature>
<feature type="binding site" evidence="7">
    <location>
        <begin position="7"/>
        <end position="12"/>
    </location>
    <ligand>
        <name>NAD(+)</name>
        <dbReference type="ChEBI" id="CHEBI:57540"/>
    </ligand>
</feature>
<keyword evidence="13" id="KW-1185">Reference proteome</keyword>
<dbReference type="PRINTS" id="PR00077">
    <property type="entry name" value="GPDHDRGNASE"/>
</dbReference>
<dbReference type="PIRSF" id="PIRSF000114">
    <property type="entry name" value="Glycerol-3-P_dh"/>
    <property type="match status" value="1"/>
</dbReference>
<dbReference type="PANTHER" id="PTHR11728:SF1">
    <property type="entry name" value="GLYCEROL-3-PHOSPHATE DEHYDROGENASE [NAD(+)] 2, CHLOROPLASTIC"/>
    <property type="match status" value="1"/>
</dbReference>
<feature type="binding site" evidence="7">
    <location>
        <position position="139"/>
    </location>
    <ligand>
        <name>NAD(+)</name>
        <dbReference type="ChEBI" id="CHEBI:57540"/>
    </ligand>
</feature>
<dbReference type="InterPro" id="IPR013328">
    <property type="entry name" value="6PGD_dom2"/>
</dbReference>
<dbReference type="Gramene" id="ABO93860">
    <property type="protein sequence ID" value="ABO93860"/>
    <property type="gene ID" value="OSTLU_13848"/>
</dbReference>
<feature type="binding site" evidence="6">
    <location>
        <position position="106"/>
    </location>
    <ligand>
        <name>substrate</name>
    </ligand>
</feature>
<dbReference type="RefSeq" id="XP_001415568.1">
    <property type="nucleotide sequence ID" value="XM_001415531.1"/>
</dbReference>